<comment type="similarity">
    <text evidence="1">Belongs to the RelB/DinJ antitoxin family.</text>
</comment>
<organism evidence="3 4">
    <name type="scientific">Zymomonas mobilis subsp. mobilis (strain ATCC 10988 / DSM 424 / LMG 404 / NCIMB 8938 / NRRL B-806 / ZM1)</name>
    <dbReference type="NCBI Taxonomy" id="555217"/>
    <lineage>
        <taxon>Bacteria</taxon>
        <taxon>Pseudomonadati</taxon>
        <taxon>Pseudomonadota</taxon>
        <taxon>Alphaproteobacteria</taxon>
        <taxon>Sphingomonadales</taxon>
        <taxon>Zymomonadaceae</taxon>
        <taxon>Zymomonas</taxon>
    </lineage>
</organism>
<evidence type="ECO:0000256" key="1">
    <source>
        <dbReference type="ARBA" id="ARBA00010562"/>
    </source>
</evidence>
<dbReference type="InterPro" id="IPR013321">
    <property type="entry name" value="Arc_rbn_hlx_hlx"/>
</dbReference>
<name>A0A0H3G8U7_ZYMMA</name>
<dbReference type="GO" id="GO:0044010">
    <property type="term" value="P:single-species biofilm formation"/>
    <property type="evidence" value="ECO:0007669"/>
    <property type="project" value="InterPro"/>
</dbReference>
<dbReference type="EMBL" id="CP002852">
    <property type="protein sequence ID" value="AEH63587.1"/>
    <property type="molecule type" value="Genomic_DNA"/>
</dbReference>
<dbReference type="GO" id="GO:0006355">
    <property type="term" value="P:regulation of DNA-templated transcription"/>
    <property type="evidence" value="ECO:0007669"/>
    <property type="project" value="InterPro"/>
</dbReference>
<dbReference type="HOGENOM" id="CLU_154558_12_0_5"/>
<evidence type="ECO:0000313" key="3">
    <source>
        <dbReference type="EMBL" id="AEH63587.1"/>
    </source>
</evidence>
<accession>A0A0H3G8U7</accession>
<sequence>MPTAKTMIHIRVAGDLKEQVSTTLASMGLSVSEAVRLFLHRVVAEQKFPFELRVPNAETRLAMSEADEIIKSHQSRFSNSKELIDGLEAHSK</sequence>
<dbReference type="PANTHER" id="PTHR38781:SF1">
    <property type="entry name" value="ANTITOXIN DINJ-RELATED"/>
    <property type="match status" value="1"/>
</dbReference>
<dbReference type="Gene3D" id="1.10.1220.10">
    <property type="entry name" value="Met repressor-like"/>
    <property type="match status" value="1"/>
</dbReference>
<dbReference type="PIRSF" id="PIRSF003108">
    <property type="entry name" value="DinJ"/>
    <property type="match status" value="1"/>
</dbReference>
<dbReference type="InterPro" id="IPR026262">
    <property type="entry name" value="DinJ"/>
</dbReference>
<dbReference type="OrthoDB" id="9799097at2"/>
<dbReference type="KEGG" id="zmm:Zmob_1789"/>
<dbReference type="InterPro" id="IPR007337">
    <property type="entry name" value="RelB/DinJ"/>
</dbReference>
<proteinExistence type="inferred from homology"/>
<protein>
    <submittedName>
        <fullName evidence="3">Addiction module antitoxin, RelB/DinJ family</fullName>
    </submittedName>
</protein>
<dbReference type="PANTHER" id="PTHR38781">
    <property type="entry name" value="ANTITOXIN DINJ-RELATED"/>
    <property type="match status" value="1"/>
</dbReference>
<geneLocation type="plasmid" evidence="3 4">
    <name>pZMOB02</name>
</geneLocation>
<reference evidence="3 4" key="1">
    <citation type="journal article" date="2011" name="J. Bacteriol.">
        <title>Genome sequence of the ethanol-producing Zymomonas mobilis subsp. mobilis lectotype strain ATCC 10988.</title>
        <authorList>
            <person name="Pappas K.M."/>
            <person name="Kouvelis V.N."/>
            <person name="Saunders E."/>
            <person name="Brettin T.S."/>
            <person name="Bruce D."/>
            <person name="Detter C."/>
            <person name="Balakireva M."/>
            <person name="Han C.S."/>
            <person name="Savvakis G."/>
            <person name="Kyrpides N.C."/>
            <person name="Typas M.A."/>
        </authorList>
    </citation>
    <scope>NUCLEOTIDE SEQUENCE [LARGE SCALE GENOMIC DNA]</scope>
    <source>
        <strain evidence="4">ATCC 10988 / DSM 424 / CCUG 17860 / LMG 404 / NCIMB 8938 / NRRL B-806 / ZM1</strain>
        <plasmid evidence="3">pZMOB02</plasmid>
    </source>
</reference>
<dbReference type="GO" id="GO:0015643">
    <property type="term" value="F:toxic substance binding"/>
    <property type="evidence" value="ECO:0007669"/>
    <property type="project" value="InterPro"/>
</dbReference>
<dbReference type="Proteomes" id="UP000001494">
    <property type="component" value="Plasmid pZMOB02"/>
</dbReference>
<dbReference type="RefSeq" id="WP_014466446.1">
    <property type="nucleotide sequence ID" value="NC_017183.1"/>
</dbReference>
<dbReference type="GO" id="GO:0000987">
    <property type="term" value="F:cis-regulatory region sequence-specific DNA binding"/>
    <property type="evidence" value="ECO:0007669"/>
    <property type="project" value="InterPro"/>
</dbReference>
<evidence type="ECO:0000313" key="4">
    <source>
        <dbReference type="Proteomes" id="UP000001494"/>
    </source>
</evidence>
<dbReference type="AlphaFoldDB" id="A0A0H3G8U7"/>
<evidence type="ECO:0000256" key="2">
    <source>
        <dbReference type="ARBA" id="ARBA00022649"/>
    </source>
</evidence>
<dbReference type="Pfam" id="PF04221">
    <property type="entry name" value="RelB"/>
    <property type="match status" value="1"/>
</dbReference>
<keyword evidence="2" id="KW-1277">Toxin-antitoxin system</keyword>
<keyword evidence="3" id="KW-0614">Plasmid</keyword>
<gene>
    <name evidence="3" type="ordered locus">Zmob_1789</name>
</gene>
<dbReference type="GO" id="GO:0006351">
    <property type="term" value="P:DNA-templated transcription"/>
    <property type="evidence" value="ECO:0007669"/>
    <property type="project" value="TreeGrafter"/>
</dbReference>
<dbReference type="NCBIfam" id="TIGR02384">
    <property type="entry name" value="RelB_DinJ"/>
    <property type="match status" value="1"/>
</dbReference>